<dbReference type="InterPro" id="IPR003594">
    <property type="entry name" value="HATPase_dom"/>
</dbReference>
<feature type="chain" id="PRO_5028917121" description="histidine kinase" evidence="4">
    <location>
        <begin position="25"/>
        <end position="576"/>
    </location>
</feature>
<gene>
    <name evidence="6" type="primary">zraS_5</name>
    <name evidence="6" type="ORF">NNJEOMEG_01237</name>
</gene>
<dbReference type="InterPro" id="IPR004358">
    <property type="entry name" value="Sig_transdc_His_kin-like_C"/>
</dbReference>
<dbReference type="GO" id="GO:0000155">
    <property type="term" value="F:phosphorelay sensor kinase activity"/>
    <property type="evidence" value="ECO:0007669"/>
    <property type="project" value="InterPro"/>
</dbReference>
<dbReference type="Pfam" id="PF00497">
    <property type="entry name" value="SBP_bac_3"/>
    <property type="match status" value="1"/>
</dbReference>
<keyword evidence="7" id="KW-1185">Reference proteome</keyword>
<feature type="domain" description="Histidine kinase" evidence="5">
    <location>
        <begin position="334"/>
        <end position="572"/>
    </location>
</feature>
<evidence type="ECO:0000256" key="3">
    <source>
        <dbReference type="ARBA" id="ARBA00022553"/>
    </source>
</evidence>
<dbReference type="InterPro" id="IPR003661">
    <property type="entry name" value="HisK_dim/P_dom"/>
</dbReference>
<dbReference type="PANTHER" id="PTHR43065:SF42">
    <property type="entry name" value="TWO-COMPONENT SENSOR PPRA"/>
    <property type="match status" value="1"/>
</dbReference>
<keyword evidence="4" id="KW-0732">Signal</keyword>
<evidence type="ECO:0000256" key="1">
    <source>
        <dbReference type="ARBA" id="ARBA00000085"/>
    </source>
</evidence>
<dbReference type="SUPFAM" id="SSF55874">
    <property type="entry name" value="ATPase domain of HSP90 chaperone/DNA topoisomerase II/histidine kinase"/>
    <property type="match status" value="1"/>
</dbReference>
<dbReference type="EC" id="2.7.13.3" evidence="2"/>
<proteinExistence type="predicted"/>
<dbReference type="SMART" id="SM00062">
    <property type="entry name" value="PBPb"/>
    <property type="match status" value="1"/>
</dbReference>
<dbReference type="InterPro" id="IPR001638">
    <property type="entry name" value="Solute-binding_3/MltF_N"/>
</dbReference>
<keyword evidence="6" id="KW-0808">Transferase</keyword>
<dbReference type="PANTHER" id="PTHR43065">
    <property type="entry name" value="SENSOR HISTIDINE KINASE"/>
    <property type="match status" value="1"/>
</dbReference>
<dbReference type="SMART" id="SM00387">
    <property type="entry name" value="HATPase_c"/>
    <property type="match status" value="1"/>
</dbReference>
<comment type="catalytic activity">
    <reaction evidence="1">
        <text>ATP + protein L-histidine = ADP + protein N-phospho-L-histidine.</text>
        <dbReference type="EC" id="2.7.13.3"/>
    </reaction>
</comment>
<dbReference type="SMART" id="SM00388">
    <property type="entry name" value="HisKA"/>
    <property type="match status" value="1"/>
</dbReference>
<dbReference type="Gene3D" id="3.40.190.10">
    <property type="entry name" value="Periplasmic binding protein-like II"/>
    <property type="match status" value="2"/>
</dbReference>
<evidence type="ECO:0000313" key="7">
    <source>
        <dbReference type="Proteomes" id="UP000494245"/>
    </source>
</evidence>
<dbReference type="EMBL" id="BLTE01000004">
    <property type="protein sequence ID" value="GFK93405.1"/>
    <property type="molecule type" value="Genomic_DNA"/>
</dbReference>
<comment type="caution">
    <text evidence="6">The sequence shown here is derived from an EMBL/GenBank/DDBJ whole genome shotgun (WGS) entry which is preliminary data.</text>
</comment>
<dbReference type="RefSeq" id="WP_173082400.1">
    <property type="nucleotide sequence ID" value="NZ_BLTE01000004.1"/>
</dbReference>
<protein>
    <recommendedName>
        <fullName evidence="2">histidine kinase</fullName>
        <ecNumber evidence="2">2.7.13.3</ecNumber>
    </recommendedName>
</protein>
<reference evidence="6 7" key="1">
    <citation type="submission" date="2020-04" db="EMBL/GenBank/DDBJ databases">
        <authorList>
            <consortium name="Desulfovibrio sp. FSS-1 genome sequencing consortium"/>
            <person name="Shimoshige H."/>
            <person name="Kobayashi H."/>
            <person name="Maekawa T."/>
        </authorList>
    </citation>
    <scope>NUCLEOTIDE SEQUENCE [LARGE SCALE GENOMIC DNA]</scope>
    <source>
        <strain evidence="6 7">SIID29052-01</strain>
    </source>
</reference>
<evidence type="ECO:0000256" key="2">
    <source>
        <dbReference type="ARBA" id="ARBA00012438"/>
    </source>
</evidence>
<accession>A0A6V8LYR2</accession>
<keyword evidence="3" id="KW-0597">Phosphoprotein</keyword>
<dbReference type="CDD" id="cd13704">
    <property type="entry name" value="PBP2_HisK"/>
    <property type="match status" value="1"/>
</dbReference>
<name>A0A6V8LYR2_9BACT</name>
<sequence length="576" mass="63035">MHHAALLLLAALLAVLPAAGPARAADPIPQAEVPGVSRPVIVGGDRDYPPYEFLDAKGQPAGYNVDLTRAIAEVMGLRVEFRLGAWNEMRTALNEGGVDILQGISYSEERLKEVDYAPPHTTVNHAIFAHRGAPPVDSLEGLRGTRVALHKGGIMHDTIRQMGFEHDLVFSDTPADALRLLASGRCDYAVTAMLPGMYIIRENHLDNLEVVARSVATVRYGHAVRKGDDLLLGRFSEGLAILDQTGKYEEIRQKWLGVLENRPIKWSEALRSISLVLAPMAALLLGSMIWTHTLRRRVAERTRSLSSALDQLRENQRQLLQADKMAALGTLVSGVAHEINNPNGLILLNLPMLKKVQTDTGRILEEYRDAHGDFTLGGIPYERMRRELPVMLEEMQEAAVRIKRIVNDLKDFARRDEGAGSELVDANDAARKALRLVEAALRKATRRFTASYAQDLPTVRGSSQRVEQVLVNLLLNACQALPSPDRAIRLETRAEDQGRAVALVVQDEGVGVDPQDLPHLTDPFFTTKRATGGTGLGLSVSAGIVKELGGSIRFESRPGQGTTVTVRLPAAPEEAE</sequence>
<dbReference type="Gene3D" id="1.10.287.130">
    <property type="match status" value="1"/>
</dbReference>
<organism evidence="6 7">
    <name type="scientific">Fundidesulfovibrio magnetotacticus</name>
    <dbReference type="NCBI Taxonomy" id="2730080"/>
    <lineage>
        <taxon>Bacteria</taxon>
        <taxon>Pseudomonadati</taxon>
        <taxon>Thermodesulfobacteriota</taxon>
        <taxon>Desulfovibrionia</taxon>
        <taxon>Desulfovibrionales</taxon>
        <taxon>Desulfovibrionaceae</taxon>
        <taxon>Fundidesulfovibrio</taxon>
    </lineage>
</organism>
<dbReference type="Proteomes" id="UP000494245">
    <property type="component" value="Unassembled WGS sequence"/>
</dbReference>
<dbReference type="AlphaFoldDB" id="A0A6V8LYR2"/>
<dbReference type="Pfam" id="PF02518">
    <property type="entry name" value="HATPase_c"/>
    <property type="match status" value="1"/>
</dbReference>
<dbReference type="CDD" id="cd00082">
    <property type="entry name" value="HisKA"/>
    <property type="match status" value="1"/>
</dbReference>
<dbReference type="SUPFAM" id="SSF47384">
    <property type="entry name" value="Homodimeric domain of signal transducing histidine kinase"/>
    <property type="match status" value="1"/>
</dbReference>
<evidence type="ECO:0000256" key="4">
    <source>
        <dbReference type="SAM" id="SignalP"/>
    </source>
</evidence>
<dbReference type="InterPro" id="IPR036890">
    <property type="entry name" value="HATPase_C_sf"/>
</dbReference>
<reference evidence="6 7" key="2">
    <citation type="submission" date="2020-05" db="EMBL/GenBank/DDBJ databases">
        <title>Draft genome sequence of Desulfovibrio sp. strainFSS-1.</title>
        <authorList>
            <person name="Shimoshige H."/>
            <person name="Kobayashi H."/>
            <person name="Maekawa T."/>
        </authorList>
    </citation>
    <scope>NUCLEOTIDE SEQUENCE [LARGE SCALE GENOMIC DNA]</scope>
    <source>
        <strain evidence="6 7">SIID29052-01</strain>
    </source>
</reference>
<dbReference type="Gene3D" id="3.30.565.10">
    <property type="entry name" value="Histidine kinase-like ATPase, C-terminal domain"/>
    <property type="match status" value="1"/>
</dbReference>
<dbReference type="InterPro" id="IPR036097">
    <property type="entry name" value="HisK_dim/P_sf"/>
</dbReference>
<dbReference type="SUPFAM" id="SSF53850">
    <property type="entry name" value="Periplasmic binding protein-like II"/>
    <property type="match status" value="1"/>
</dbReference>
<dbReference type="InterPro" id="IPR005467">
    <property type="entry name" value="His_kinase_dom"/>
</dbReference>
<feature type="signal peptide" evidence="4">
    <location>
        <begin position="1"/>
        <end position="24"/>
    </location>
</feature>
<evidence type="ECO:0000259" key="5">
    <source>
        <dbReference type="PROSITE" id="PS50109"/>
    </source>
</evidence>
<dbReference type="PRINTS" id="PR00344">
    <property type="entry name" value="BCTRLSENSOR"/>
</dbReference>
<dbReference type="PROSITE" id="PS50109">
    <property type="entry name" value="HIS_KIN"/>
    <property type="match status" value="1"/>
</dbReference>
<evidence type="ECO:0000313" key="6">
    <source>
        <dbReference type="EMBL" id="GFK93405.1"/>
    </source>
</evidence>